<reference evidence="1" key="1">
    <citation type="submission" date="2022-08" db="EMBL/GenBank/DDBJ databases">
        <title>Genome Sequence of Pycnoporus sanguineus.</title>
        <authorList>
            <person name="Buettner E."/>
        </authorList>
    </citation>
    <scope>NUCLEOTIDE SEQUENCE</scope>
    <source>
        <strain evidence="1">CG-C14</strain>
    </source>
</reference>
<dbReference type="EMBL" id="JANSHE010002061">
    <property type="protein sequence ID" value="KAJ2996286.1"/>
    <property type="molecule type" value="Genomic_DNA"/>
</dbReference>
<accession>A0ACC1PPK7</accession>
<evidence type="ECO:0000313" key="1">
    <source>
        <dbReference type="EMBL" id="KAJ2996286.1"/>
    </source>
</evidence>
<organism evidence="1 2">
    <name type="scientific">Trametes sanguinea</name>
    <dbReference type="NCBI Taxonomy" id="158606"/>
    <lineage>
        <taxon>Eukaryota</taxon>
        <taxon>Fungi</taxon>
        <taxon>Dikarya</taxon>
        <taxon>Basidiomycota</taxon>
        <taxon>Agaricomycotina</taxon>
        <taxon>Agaricomycetes</taxon>
        <taxon>Polyporales</taxon>
        <taxon>Polyporaceae</taxon>
        <taxon>Trametes</taxon>
    </lineage>
</organism>
<evidence type="ECO:0000313" key="2">
    <source>
        <dbReference type="Proteomes" id="UP001144978"/>
    </source>
</evidence>
<comment type="caution">
    <text evidence="1">The sequence shown here is derived from an EMBL/GenBank/DDBJ whole genome shotgun (WGS) entry which is preliminary data.</text>
</comment>
<name>A0ACC1PPK7_9APHY</name>
<sequence length="104" mass="10996">MAFWMFNVSWTDVAYTVGNLQISISFDPTSQGLAGGIFNVATRLGTSIGLALTSSVSAAVSARYHARHPELAPARSPSCSRASARGAWVTFGLAAARLWCAWCA</sequence>
<gene>
    <name evidence="1" type="ORF">NUW54_g7258</name>
</gene>
<keyword evidence="2" id="KW-1185">Reference proteome</keyword>
<proteinExistence type="predicted"/>
<dbReference type="Proteomes" id="UP001144978">
    <property type="component" value="Unassembled WGS sequence"/>
</dbReference>
<protein>
    <submittedName>
        <fullName evidence="1">Uncharacterized protein</fullName>
    </submittedName>
</protein>